<proteinExistence type="predicted"/>
<keyword evidence="1" id="KW-0378">Hydrolase</keyword>
<gene>
    <name evidence="3" type="ORF">Daus18300_014466</name>
</gene>
<dbReference type="Proteomes" id="UP001583177">
    <property type="component" value="Unassembled WGS sequence"/>
</dbReference>
<dbReference type="SUPFAM" id="SSF53474">
    <property type="entry name" value="alpha/beta-Hydrolases"/>
    <property type="match status" value="1"/>
</dbReference>
<dbReference type="Pfam" id="PF03959">
    <property type="entry name" value="FSH1"/>
    <property type="match status" value="1"/>
</dbReference>
<evidence type="ECO:0000313" key="3">
    <source>
        <dbReference type="EMBL" id="KAL1845697.1"/>
    </source>
</evidence>
<reference evidence="3 4" key="1">
    <citation type="journal article" date="2024" name="IMA Fungus">
        <title>IMA Genome - F19 : A genome assembly and annotation guide to empower mycologists, including annotated draft genome sequences of Ceratocystis pirilliformis, Diaporthe australafricana, Fusarium ophioides, Paecilomyces lecythidis, and Sporothrix stenoceras.</title>
        <authorList>
            <person name="Aylward J."/>
            <person name="Wilson A.M."/>
            <person name="Visagie C.M."/>
            <person name="Spraker J."/>
            <person name="Barnes I."/>
            <person name="Buitendag C."/>
            <person name="Ceriani C."/>
            <person name="Del Mar Angel L."/>
            <person name="du Plessis D."/>
            <person name="Fuchs T."/>
            <person name="Gasser K."/>
            <person name="Kramer D."/>
            <person name="Li W."/>
            <person name="Munsamy K."/>
            <person name="Piso A."/>
            <person name="Price J.L."/>
            <person name="Sonnekus B."/>
            <person name="Thomas C."/>
            <person name="van der Nest A."/>
            <person name="van Dijk A."/>
            <person name="van Heerden A."/>
            <person name="van Vuuren N."/>
            <person name="Yilmaz N."/>
            <person name="Duong T.A."/>
            <person name="van der Merwe N.A."/>
            <person name="Wingfield M.J."/>
            <person name="Wingfield B.D."/>
        </authorList>
    </citation>
    <scope>NUCLEOTIDE SEQUENCE [LARGE SCALE GENOMIC DNA]</scope>
    <source>
        <strain evidence="3 4">CMW 18300</strain>
    </source>
</reference>
<dbReference type="EMBL" id="JAWRVE010000297">
    <property type="protein sequence ID" value="KAL1845697.1"/>
    <property type="molecule type" value="Genomic_DNA"/>
</dbReference>
<comment type="caution">
    <text evidence="3">The sequence shown here is derived from an EMBL/GenBank/DDBJ whole genome shotgun (WGS) entry which is preliminary data.</text>
</comment>
<evidence type="ECO:0000259" key="2">
    <source>
        <dbReference type="Pfam" id="PF03959"/>
    </source>
</evidence>
<name>A0ABR3VV57_9PEZI</name>
<protein>
    <recommendedName>
        <fullName evidence="2">Serine hydrolase domain-containing protein</fullName>
    </recommendedName>
</protein>
<dbReference type="InterPro" id="IPR005645">
    <property type="entry name" value="FSH-like_dom"/>
</dbReference>
<dbReference type="PANTHER" id="PTHR48070">
    <property type="entry name" value="ESTERASE OVCA2"/>
    <property type="match status" value="1"/>
</dbReference>
<evidence type="ECO:0000313" key="4">
    <source>
        <dbReference type="Proteomes" id="UP001583177"/>
    </source>
</evidence>
<feature type="domain" description="Serine hydrolase" evidence="2">
    <location>
        <begin position="22"/>
        <end position="157"/>
    </location>
</feature>
<organism evidence="3 4">
    <name type="scientific">Diaporthe australafricana</name>
    <dbReference type="NCBI Taxonomy" id="127596"/>
    <lineage>
        <taxon>Eukaryota</taxon>
        <taxon>Fungi</taxon>
        <taxon>Dikarya</taxon>
        <taxon>Ascomycota</taxon>
        <taxon>Pezizomycotina</taxon>
        <taxon>Sordariomycetes</taxon>
        <taxon>Sordariomycetidae</taxon>
        <taxon>Diaporthales</taxon>
        <taxon>Diaporthaceae</taxon>
        <taxon>Diaporthe</taxon>
    </lineage>
</organism>
<sequence>MAKGVEALSTPGHDLGYAFFDPKDLSTLQTAIDQLDGYISSEGPFDVVMGFSAGAVLAATYILQKQQQRSASAVPFSCAVFLCSADSAEETRYLGLLDDGAAGGGLIHIPTAHSWGLHDNVAPHAGEGLSRLCDPEARLTHTHGGGHELPRAEQIVDFAQIIRRTMRSARRRICTQPC</sequence>
<dbReference type="PANTHER" id="PTHR48070:SF7">
    <property type="entry name" value="SERINE HYDROLASE FSH DOMAIN-CONTAINING PROTEIN-RELATED"/>
    <property type="match status" value="1"/>
</dbReference>
<evidence type="ECO:0000256" key="1">
    <source>
        <dbReference type="ARBA" id="ARBA00022801"/>
    </source>
</evidence>
<dbReference type="InterPro" id="IPR050593">
    <property type="entry name" value="LovG"/>
</dbReference>
<accession>A0ABR3VV57</accession>
<dbReference type="InterPro" id="IPR029058">
    <property type="entry name" value="AB_hydrolase_fold"/>
</dbReference>
<keyword evidence="4" id="KW-1185">Reference proteome</keyword>
<dbReference type="Gene3D" id="3.40.50.1820">
    <property type="entry name" value="alpha/beta hydrolase"/>
    <property type="match status" value="1"/>
</dbReference>